<evidence type="ECO:0000256" key="4">
    <source>
        <dbReference type="ARBA" id="ARBA00022989"/>
    </source>
</evidence>
<comment type="caution">
    <text evidence="8">The sequence shown here is derived from an EMBL/GenBank/DDBJ whole genome shotgun (WGS) entry which is preliminary data.</text>
</comment>
<dbReference type="NCBIfam" id="NF033480">
    <property type="entry name" value="bifunc_MprF"/>
    <property type="match status" value="1"/>
</dbReference>
<gene>
    <name evidence="8" type="ORF">GCM10011505_38740</name>
</gene>
<proteinExistence type="predicted"/>
<keyword evidence="2" id="KW-1003">Cell membrane</keyword>
<dbReference type="PANTHER" id="PTHR34697:SF2">
    <property type="entry name" value="PHOSPHATIDYLGLYCEROL LYSYLTRANSFERASE"/>
    <property type="match status" value="1"/>
</dbReference>
<reference evidence="9" key="1">
    <citation type="journal article" date="2019" name="Int. J. Syst. Evol. Microbiol.">
        <title>The Global Catalogue of Microorganisms (GCM) 10K type strain sequencing project: providing services to taxonomists for standard genome sequencing and annotation.</title>
        <authorList>
            <consortium name="The Broad Institute Genomics Platform"/>
            <consortium name="The Broad Institute Genome Sequencing Center for Infectious Disease"/>
            <person name="Wu L."/>
            <person name="Ma J."/>
        </authorList>
    </citation>
    <scope>NUCLEOTIDE SEQUENCE [LARGE SCALE GENOMIC DNA]</scope>
    <source>
        <strain evidence="9">CGMCC 1.10188</strain>
    </source>
</reference>
<dbReference type="InterPro" id="IPR024320">
    <property type="entry name" value="LPG_synthase_C"/>
</dbReference>
<name>A0ABQ1IZ59_9PROT</name>
<feature type="transmembrane region" description="Helical" evidence="6">
    <location>
        <begin position="331"/>
        <end position="354"/>
    </location>
</feature>
<keyword evidence="5 6" id="KW-0472">Membrane</keyword>
<evidence type="ECO:0000313" key="8">
    <source>
        <dbReference type="EMBL" id="GGB53967.1"/>
    </source>
</evidence>
<dbReference type="Pfam" id="PF09924">
    <property type="entry name" value="LPG_synthase_C"/>
    <property type="match status" value="1"/>
</dbReference>
<feature type="transmembrane region" description="Helical" evidence="6">
    <location>
        <begin position="43"/>
        <end position="68"/>
    </location>
</feature>
<feature type="transmembrane region" description="Helical" evidence="6">
    <location>
        <begin position="457"/>
        <end position="476"/>
    </location>
</feature>
<evidence type="ECO:0000256" key="3">
    <source>
        <dbReference type="ARBA" id="ARBA00022692"/>
    </source>
</evidence>
<feature type="transmembrane region" description="Helical" evidence="6">
    <location>
        <begin position="205"/>
        <end position="228"/>
    </location>
</feature>
<dbReference type="EMBL" id="BMDZ01000056">
    <property type="protein sequence ID" value="GGB53967.1"/>
    <property type="molecule type" value="Genomic_DNA"/>
</dbReference>
<comment type="subcellular location">
    <subcellularLocation>
        <location evidence="1">Cell membrane</location>
        <topology evidence="1">Multi-pass membrane protein</topology>
    </subcellularLocation>
</comment>
<keyword evidence="4 6" id="KW-1133">Transmembrane helix</keyword>
<feature type="transmembrane region" description="Helical" evidence="6">
    <location>
        <begin position="366"/>
        <end position="390"/>
    </location>
</feature>
<feature type="transmembrane region" description="Helical" evidence="6">
    <location>
        <begin position="291"/>
        <end position="310"/>
    </location>
</feature>
<evidence type="ECO:0000256" key="2">
    <source>
        <dbReference type="ARBA" id="ARBA00022475"/>
    </source>
</evidence>
<dbReference type="RefSeq" id="WP_188580947.1">
    <property type="nucleotide sequence ID" value="NZ_BMDZ01000056.1"/>
</dbReference>
<feature type="transmembrane region" description="Helical" evidence="6">
    <location>
        <begin position="125"/>
        <end position="150"/>
    </location>
</feature>
<dbReference type="Proteomes" id="UP000603352">
    <property type="component" value="Unassembled WGS sequence"/>
</dbReference>
<protein>
    <recommendedName>
        <fullName evidence="7">Phosphatidylglycerol lysyltransferase C-terminal domain-containing protein</fullName>
    </recommendedName>
</protein>
<feature type="transmembrane region" description="Helical" evidence="6">
    <location>
        <begin position="514"/>
        <end position="532"/>
    </location>
</feature>
<feature type="transmembrane region" description="Helical" evidence="6">
    <location>
        <begin position="12"/>
        <end position="31"/>
    </location>
</feature>
<keyword evidence="3 6" id="KW-0812">Transmembrane</keyword>
<dbReference type="SUPFAM" id="SSF55729">
    <property type="entry name" value="Acyl-CoA N-acyltransferases (Nat)"/>
    <property type="match status" value="1"/>
</dbReference>
<accession>A0ABQ1IZ59</accession>
<feature type="transmembrane region" description="Helical" evidence="6">
    <location>
        <begin position="402"/>
        <end position="419"/>
    </location>
</feature>
<dbReference type="InterPro" id="IPR051211">
    <property type="entry name" value="PG_lysyltransferase"/>
</dbReference>
<evidence type="ECO:0000256" key="6">
    <source>
        <dbReference type="SAM" id="Phobius"/>
    </source>
</evidence>
<evidence type="ECO:0000256" key="5">
    <source>
        <dbReference type="ARBA" id="ARBA00023136"/>
    </source>
</evidence>
<organism evidence="8 9">
    <name type="scientific">Tistrella bauzanensis</name>
    <dbReference type="NCBI Taxonomy" id="657419"/>
    <lineage>
        <taxon>Bacteria</taxon>
        <taxon>Pseudomonadati</taxon>
        <taxon>Pseudomonadota</taxon>
        <taxon>Alphaproteobacteria</taxon>
        <taxon>Geminicoccales</taxon>
        <taxon>Geminicoccaceae</taxon>
        <taxon>Tistrella</taxon>
    </lineage>
</organism>
<evidence type="ECO:0000256" key="1">
    <source>
        <dbReference type="ARBA" id="ARBA00004651"/>
    </source>
</evidence>
<feature type="transmembrane region" description="Helical" evidence="6">
    <location>
        <begin position="88"/>
        <end position="113"/>
    </location>
</feature>
<feature type="transmembrane region" description="Helical" evidence="6">
    <location>
        <begin position="425"/>
        <end position="445"/>
    </location>
</feature>
<feature type="transmembrane region" description="Helical" evidence="6">
    <location>
        <begin position="234"/>
        <end position="253"/>
    </location>
</feature>
<evidence type="ECO:0000259" key="7">
    <source>
        <dbReference type="Pfam" id="PF09924"/>
    </source>
</evidence>
<sequence>MARWLSPRILRPVAAIGMLAVFGLALWVIQYETRSMSFADIRAAIAAVGIGDVVWAGVFTALSFVALIGFDALALRDAGVRLPTARVAFAAFCAQAIAHTAGFAAVTGTSVRLRVYGNAGVSPAVVARLMVFGATAFALGSALTGGVAAVLEGRRVAVATGLPVMAVQALGVAILTVLVAYMVASARGLAISFRTWRLSLPRLSMTLGQTALAVADLVFACAVLWMLLPADLPLSFAAFLGLYAVAIVAGVIAHVPGGLGVFEGIVLLFLPGVPAPEVLGALVVYRIIYNLLPLILAAALIAVAEAARAAGRVAPAVRRAGAGVARAGAGAAQVAPIAFALLAMACGAALLISAATPAADGRLAQLAQILPLAVLETSHLASGITGLLLLVIARGLSRRVDAAWAAAVVLTVAGSVLSLLKGWDWEEACLLALVAGLLVLARPAFHRHGSLLRQPMTPGWVAAVAIAVLGSTWLMWFSFRGGALMAEGAALGTGLSDALWTVGLDAEASRALRAIVAVVVLGVVLLATRFFAPALPRPRPADAAELEQAARISAQSSSSMAQLAFTGDKSFIFSECGDAFVMYAASGRSLVAMGDPIGPRHAWANVAWMFRELCDTHGALPVFYQVSAEALPLYLDLGLRLVKLGEEAVVPLAGFNLEGKPRAELRYAHRRAIKDGASFELLAPGAAVRIMPQLRKVSEAWMEERQAREKRFSLGRFDPDYLNRCPIAVARVGDRIVAFANLWPSADRAELTLDLMRHVPDAGYGIMDYLLVETMLHARDAGWQRFSLGMAPLAGLPDNPLAPAWSRIGTFIYQRGEGLYNFQGLRRFKQKFLPDWRPRFLAAPGGTALPQVGLDLVALISGGIKGVIGR</sequence>
<feature type="transmembrane region" description="Helical" evidence="6">
    <location>
        <begin position="482"/>
        <end position="502"/>
    </location>
</feature>
<evidence type="ECO:0000313" key="9">
    <source>
        <dbReference type="Proteomes" id="UP000603352"/>
    </source>
</evidence>
<dbReference type="PANTHER" id="PTHR34697">
    <property type="entry name" value="PHOSPHATIDYLGLYCEROL LYSYLTRANSFERASE"/>
    <property type="match status" value="1"/>
</dbReference>
<feature type="domain" description="Phosphatidylglycerol lysyltransferase C-terminal" evidence="7">
    <location>
        <begin position="555"/>
        <end position="842"/>
    </location>
</feature>
<keyword evidence="9" id="KW-1185">Reference proteome</keyword>
<feature type="transmembrane region" description="Helical" evidence="6">
    <location>
        <begin position="162"/>
        <end position="184"/>
    </location>
</feature>
<dbReference type="InterPro" id="IPR016181">
    <property type="entry name" value="Acyl_CoA_acyltransferase"/>
</dbReference>